<evidence type="ECO:0000256" key="6">
    <source>
        <dbReference type="ARBA" id="ARBA00022776"/>
    </source>
</evidence>
<dbReference type="AlphaFoldDB" id="A0A9P6NXA8"/>
<evidence type="ECO:0008006" key="16">
    <source>
        <dbReference type="Google" id="ProtNLM"/>
    </source>
</evidence>
<dbReference type="Proteomes" id="UP000886653">
    <property type="component" value="Unassembled WGS sequence"/>
</dbReference>
<evidence type="ECO:0000259" key="12">
    <source>
        <dbReference type="Pfam" id="PF03800"/>
    </source>
</evidence>
<dbReference type="InterPro" id="IPR038275">
    <property type="entry name" value="Nuf2_N_sf"/>
</dbReference>
<feature type="domain" description="Nuf2 DHR10-like" evidence="13">
    <location>
        <begin position="254"/>
        <end position="364"/>
    </location>
</feature>
<dbReference type="Pfam" id="PF03800">
    <property type="entry name" value="Nuf2"/>
    <property type="match status" value="1"/>
</dbReference>
<evidence type="ECO:0000256" key="3">
    <source>
        <dbReference type="ARBA" id="ARBA00005498"/>
    </source>
</evidence>
<feature type="domain" description="Kinetochore protein Nuf2 N-terminal" evidence="12">
    <location>
        <begin position="2"/>
        <end position="132"/>
    </location>
</feature>
<comment type="subcellular location">
    <subcellularLocation>
        <location evidence="2">Chromosome</location>
        <location evidence="2">Centromere</location>
    </subcellularLocation>
    <subcellularLocation>
        <location evidence="1">Nucleus</location>
    </subcellularLocation>
</comment>
<evidence type="ECO:0000256" key="2">
    <source>
        <dbReference type="ARBA" id="ARBA00004584"/>
    </source>
</evidence>
<evidence type="ECO:0000313" key="14">
    <source>
        <dbReference type="EMBL" id="KAG0152043.1"/>
    </source>
</evidence>
<dbReference type="InterPro" id="IPR041112">
    <property type="entry name" value="Nuf2_DHR10-like"/>
</dbReference>
<evidence type="ECO:0000256" key="4">
    <source>
        <dbReference type="ARBA" id="ARBA00022454"/>
    </source>
</evidence>
<feature type="coiled-coil region" evidence="11">
    <location>
        <begin position="217"/>
        <end position="345"/>
    </location>
</feature>
<keyword evidence="4" id="KW-0158">Chromosome</keyword>
<keyword evidence="9" id="KW-0131">Cell cycle</keyword>
<dbReference type="Pfam" id="PF18595">
    <property type="entry name" value="Nuf2_DHR10-like"/>
    <property type="match status" value="1"/>
</dbReference>
<evidence type="ECO:0000256" key="5">
    <source>
        <dbReference type="ARBA" id="ARBA00022618"/>
    </source>
</evidence>
<gene>
    <name evidence="14" type="ORF">CROQUDRAFT_650665</name>
</gene>
<keyword evidence="8" id="KW-0539">Nucleus</keyword>
<organism evidence="14 15">
    <name type="scientific">Cronartium quercuum f. sp. fusiforme G11</name>
    <dbReference type="NCBI Taxonomy" id="708437"/>
    <lineage>
        <taxon>Eukaryota</taxon>
        <taxon>Fungi</taxon>
        <taxon>Dikarya</taxon>
        <taxon>Basidiomycota</taxon>
        <taxon>Pucciniomycotina</taxon>
        <taxon>Pucciniomycetes</taxon>
        <taxon>Pucciniales</taxon>
        <taxon>Coleosporiaceae</taxon>
        <taxon>Cronartium</taxon>
    </lineage>
</organism>
<dbReference type="Gene3D" id="1.10.418.60">
    <property type="entry name" value="Ncd80 complex, Nuf2 subunit"/>
    <property type="match status" value="1"/>
</dbReference>
<keyword evidence="15" id="KW-1185">Reference proteome</keyword>
<proteinExistence type="inferred from homology"/>
<keyword evidence="6" id="KW-0498">Mitosis</keyword>
<evidence type="ECO:0000313" key="15">
    <source>
        <dbReference type="Proteomes" id="UP000886653"/>
    </source>
</evidence>
<protein>
    <recommendedName>
        <fullName evidence="16">Kinetochore protein Nuf2</fullName>
    </recommendedName>
</protein>
<dbReference type="OrthoDB" id="8194677at2759"/>
<accession>A0A9P6NXA8</accession>
<dbReference type="GO" id="GO:0031262">
    <property type="term" value="C:Ndc80 complex"/>
    <property type="evidence" value="ECO:0007669"/>
    <property type="project" value="InterPro"/>
</dbReference>
<keyword evidence="10" id="KW-0137">Centromere</keyword>
<name>A0A9P6NXA8_9BASI</name>
<evidence type="ECO:0000256" key="1">
    <source>
        <dbReference type="ARBA" id="ARBA00004123"/>
    </source>
</evidence>
<evidence type="ECO:0000256" key="8">
    <source>
        <dbReference type="ARBA" id="ARBA00023242"/>
    </source>
</evidence>
<comment type="caution">
    <text evidence="14">The sequence shown here is derived from an EMBL/GenBank/DDBJ whole genome shotgun (WGS) entry which is preliminary data.</text>
</comment>
<evidence type="ECO:0000259" key="13">
    <source>
        <dbReference type="Pfam" id="PF18595"/>
    </source>
</evidence>
<keyword evidence="7 11" id="KW-0175">Coiled coil</keyword>
<comment type="similarity">
    <text evidence="3">Belongs to the NUF2 family.</text>
</comment>
<dbReference type="GO" id="GO:0005634">
    <property type="term" value="C:nucleus"/>
    <property type="evidence" value="ECO:0007669"/>
    <property type="project" value="UniProtKB-SubCell"/>
</dbReference>
<dbReference type="InterPro" id="IPR005549">
    <property type="entry name" value="Kinetochore_Nuf2_N"/>
</dbReference>
<dbReference type="GO" id="GO:0051301">
    <property type="term" value="P:cell division"/>
    <property type="evidence" value="ECO:0007669"/>
    <property type="project" value="UniProtKB-KW"/>
</dbReference>
<keyword evidence="5" id="KW-0132">Cell division</keyword>
<reference evidence="14" key="1">
    <citation type="submission" date="2013-11" db="EMBL/GenBank/DDBJ databases">
        <title>Genome sequence of the fusiform rust pathogen reveals effectors for host alternation and coevolution with pine.</title>
        <authorList>
            <consortium name="DOE Joint Genome Institute"/>
            <person name="Smith K."/>
            <person name="Pendleton A."/>
            <person name="Kubisiak T."/>
            <person name="Anderson C."/>
            <person name="Salamov A."/>
            <person name="Aerts A."/>
            <person name="Riley R."/>
            <person name="Clum A."/>
            <person name="Lindquist E."/>
            <person name="Ence D."/>
            <person name="Campbell M."/>
            <person name="Kronenberg Z."/>
            <person name="Feau N."/>
            <person name="Dhillon B."/>
            <person name="Hamelin R."/>
            <person name="Burleigh J."/>
            <person name="Smith J."/>
            <person name="Yandell M."/>
            <person name="Nelson C."/>
            <person name="Grigoriev I."/>
            <person name="Davis J."/>
        </authorList>
    </citation>
    <scope>NUCLEOTIDE SEQUENCE</scope>
    <source>
        <strain evidence="14">G11</strain>
    </source>
</reference>
<sequence length="453" mass="51666">MSFPLLTVSEIIDGFRSLGYPGELSSDDITKPTTHKVVHFYEWVIGYLGGITREDLREAVREPLSNVAHPNVYEYRVLLATFKDTLEQFMRCAAIYDFSDRDLTAPTPDRFRRILSGLMNFMLFEAEQSPLILGPLDESLEVLQAQRDQLLAREAELARENTEALQMHEQEARVAAELIPQIEAFKATILECKDMTDPLEQRRAELMNTRRMISEQNRTAVAEAQRLETEISRLSARIARSPETVRSAIDSLQKTLATETAQVNSLESNARLLDQRIRASEKYEKDLSLCLKLADEWEAEMGRAEEVRKSLNVLSEDYEARLLELQEVEKKTAQAQRRTELMQDQLERVHSGILRKRKAGKERQLKAVEEHEAEIRAQAAHEQEWEQLSSLKADIIARDASAANEFTRSIAHGQAAYDKLRSELLHYCMKHTAALQAVDAKLTSDAEGHDQES</sequence>
<evidence type="ECO:0000256" key="7">
    <source>
        <dbReference type="ARBA" id="ARBA00023054"/>
    </source>
</evidence>
<dbReference type="EMBL" id="MU167210">
    <property type="protein sequence ID" value="KAG0152043.1"/>
    <property type="molecule type" value="Genomic_DNA"/>
</dbReference>
<evidence type="ECO:0000256" key="11">
    <source>
        <dbReference type="SAM" id="Coils"/>
    </source>
</evidence>
<evidence type="ECO:0000256" key="9">
    <source>
        <dbReference type="ARBA" id="ARBA00023306"/>
    </source>
</evidence>
<evidence type="ECO:0000256" key="10">
    <source>
        <dbReference type="ARBA" id="ARBA00023328"/>
    </source>
</evidence>